<organism evidence="3 4">
    <name type="scientific">Favolaschia claudopus</name>
    <dbReference type="NCBI Taxonomy" id="2862362"/>
    <lineage>
        <taxon>Eukaryota</taxon>
        <taxon>Fungi</taxon>
        <taxon>Dikarya</taxon>
        <taxon>Basidiomycota</taxon>
        <taxon>Agaricomycotina</taxon>
        <taxon>Agaricomycetes</taxon>
        <taxon>Agaricomycetidae</taxon>
        <taxon>Agaricales</taxon>
        <taxon>Marasmiineae</taxon>
        <taxon>Mycenaceae</taxon>
        <taxon>Favolaschia</taxon>
    </lineage>
</organism>
<dbReference type="EMBL" id="JAWWNJ010000078">
    <property type="protein sequence ID" value="KAK7005429.1"/>
    <property type="molecule type" value="Genomic_DNA"/>
</dbReference>
<evidence type="ECO:0000313" key="4">
    <source>
        <dbReference type="Proteomes" id="UP001362999"/>
    </source>
</evidence>
<keyword evidence="4" id="KW-1185">Reference proteome</keyword>
<protein>
    <recommendedName>
        <fullName evidence="2">CxC5 like cysteine cluster associated with KDZ domain-containing protein</fullName>
    </recommendedName>
</protein>
<accession>A0AAW0A8N2</accession>
<dbReference type="AlphaFoldDB" id="A0AAW0A8N2"/>
<sequence length="595" mass="67073">MAPTVRDLILILQLFFPAELSIDKAFYLFGVIISLYPLFRLHINQRRQPRQPARTAWTTAILAILTAAFRSDDEDNSPWATGIDRTEEFAQHICNELDPLYSMLGLNAHNLTAPTPNSFFAVPRRILCSSRISCIFCPVADLNIIPTLRRRVDIQTVWLFDETFCWVQADLVIAHCATCRADYFPDRITYKDGTGRRRQRLEMSTDSLRISKHGIWAHRKVAILQESAVHRMHAGWSNLADLVNDFTGNQRKLTYRQSQRLFVEHFSRRLLLFHSRENFSCDAHPSTRSLAEAVRAEIGVNGGILESAMTHGCTNCTHLKRYRSDLAAAGANFGQAQGVAGLENEEIEMDPPPAGEANFIPPPQQDSPPPSEPRGYVRLAVMDGKTFLIRNVLLINNVCGIVPCGLPVRSPGALTCSTESHIQWHREYNSRFARLSFPGVRRVIRRQQGHANTGGNHGPTLEVSLPPLGDTPGNEVVHTFKAGSTYCLQTVQWACGYPVGWGKCYRSESSPQVLGILNRLWANFPTFKPSFIAYDAACNLLRHLITQNSDDPWIVTTKFIVDAWHYIHHRSTDILCRLRCNPAPRDGSQPDSPRW</sequence>
<evidence type="ECO:0000259" key="2">
    <source>
        <dbReference type="Pfam" id="PF18718"/>
    </source>
</evidence>
<proteinExistence type="predicted"/>
<dbReference type="Pfam" id="PF18718">
    <property type="entry name" value="CxC5"/>
    <property type="match status" value="1"/>
</dbReference>
<name>A0AAW0A8N2_9AGAR</name>
<gene>
    <name evidence="3" type="ORF">R3P38DRAFT_3215062</name>
</gene>
<comment type="caution">
    <text evidence="3">The sequence shown here is derived from an EMBL/GenBank/DDBJ whole genome shotgun (WGS) entry which is preliminary data.</text>
</comment>
<evidence type="ECO:0000313" key="3">
    <source>
        <dbReference type="EMBL" id="KAK7005429.1"/>
    </source>
</evidence>
<feature type="domain" description="CxC5 like cysteine cluster associated with KDZ" evidence="2">
    <location>
        <begin position="123"/>
        <end position="245"/>
    </location>
</feature>
<dbReference type="InterPro" id="IPR041539">
    <property type="entry name" value="CxC5"/>
</dbReference>
<dbReference type="Proteomes" id="UP001362999">
    <property type="component" value="Unassembled WGS sequence"/>
</dbReference>
<feature type="region of interest" description="Disordered" evidence="1">
    <location>
        <begin position="347"/>
        <end position="374"/>
    </location>
</feature>
<feature type="compositionally biased region" description="Pro residues" evidence="1">
    <location>
        <begin position="350"/>
        <end position="372"/>
    </location>
</feature>
<evidence type="ECO:0000256" key="1">
    <source>
        <dbReference type="SAM" id="MobiDB-lite"/>
    </source>
</evidence>
<reference evidence="3 4" key="1">
    <citation type="journal article" date="2024" name="J Genomics">
        <title>Draft genome sequencing and assembly of Favolaschia claudopus CIRM-BRFM 2984 isolated from oak limbs.</title>
        <authorList>
            <person name="Navarro D."/>
            <person name="Drula E."/>
            <person name="Chaduli D."/>
            <person name="Cazenave R."/>
            <person name="Ahrendt S."/>
            <person name="Wang J."/>
            <person name="Lipzen A."/>
            <person name="Daum C."/>
            <person name="Barry K."/>
            <person name="Grigoriev I.V."/>
            <person name="Favel A."/>
            <person name="Rosso M.N."/>
            <person name="Martin F."/>
        </authorList>
    </citation>
    <scope>NUCLEOTIDE SEQUENCE [LARGE SCALE GENOMIC DNA]</scope>
    <source>
        <strain evidence="3 4">CIRM-BRFM 2984</strain>
    </source>
</reference>